<dbReference type="PANTHER" id="PTHR38011:SF12">
    <property type="entry name" value="BIFUNCTIONAL DEAMINASE-REDUCTASE DOMAIN PROTEIN"/>
    <property type="match status" value="1"/>
</dbReference>
<evidence type="ECO:0000259" key="1">
    <source>
        <dbReference type="Pfam" id="PF01872"/>
    </source>
</evidence>
<dbReference type="Gene3D" id="3.40.430.10">
    <property type="entry name" value="Dihydrofolate Reductase, subunit A"/>
    <property type="match status" value="1"/>
</dbReference>
<dbReference type="EMBL" id="CP101914">
    <property type="protein sequence ID" value="UUI03561.1"/>
    <property type="molecule type" value="Genomic_DNA"/>
</dbReference>
<dbReference type="InterPro" id="IPR024072">
    <property type="entry name" value="DHFR-like_dom_sf"/>
</dbReference>
<sequence length="202" mass="21755">MNKVILNISMSLDGFIAGTNDNPSQPLGDQGDILQAWMFSGEEISETNSFFKLSSTDKNIFDSAAQETGAMLFGKRTYDIVGGWGGSHPLENIPVFVLTHHTPEDPPKGATPFTFVTDGVEQAVRQAKEAAGTKNVSVGTASVAEQCIARGLLDELDLHIAPVLLGKGIRLFDHIGKQSIKLKSTKVMEGTGVIHVKYDILK</sequence>
<keyword evidence="3" id="KW-1185">Reference proteome</keyword>
<dbReference type="Proteomes" id="UP001059773">
    <property type="component" value="Chromosome"/>
</dbReference>
<reference evidence="2" key="1">
    <citation type="submission" date="2022-07" db="EMBL/GenBank/DDBJ databases">
        <title>FELIX.</title>
        <authorList>
            <person name="Wan K.H."/>
            <person name="Park S."/>
            <person name="Lawrence Q."/>
            <person name="Eichenberger J.P."/>
            <person name="Booth B.W."/>
            <person name="Piaggio A.J."/>
            <person name="Chandler J.C."/>
            <person name="Franklin A.B."/>
            <person name="Celniker S.E."/>
        </authorList>
    </citation>
    <scope>NUCLEOTIDE SEQUENCE</scope>
    <source>
        <strain evidence="2">QA-1986 374</strain>
    </source>
</reference>
<proteinExistence type="predicted"/>
<evidence type="ECO:0000313" key="2">
    <source>
        <dbReference type="EMBL" id="UUI03561.1"/>
    </source>
</evidence>
<dbReference type="InterPro" id="IPR002734">
    <property type="entry name" value="RibDG_C"/>
</dbReference>
<organism evidence="2 3">
    <name type="scientific">Oceanobacillus jeddahense</name>
    <dbReference type="NCBI Taxonomy" id="1462527"/>
    <lineage>
        <taxon>Bacteria</taxon>
        <taxon>Bacillati</taxon>
        <taxon>Bacillota</taxon>
        <taxon>Bacilli</taxon>
        <taxon>Bacillales</taxon>
        <taxon>Bacillaceae</taxon>
        <taxon>Oceanobacillus</taxon>
    </lineage>
</organism>
<dbReference type="PANTHER" id="PTHR38011">
    <property type="entry name" value="DIHYDROFOLATE REDUCTASE FAMILY PROTEIN (AFU_ORTHOLOGUE AFUA_8G06820)"/>
    <property type="match status" value="1"/>
</dbReference>
<protein>
    <submittedName>
        <fullName evidence="2">Dihydrofolate reductase family protein</fullName>
    </submittedName>
</protein>
<accession>A0ABY5JTD4</accession>
<dbReference type="SUPFAM" id="SSF53597">
    <property type="entry name" value="Dihydrofolate reductase-like"/>
    <property type="match status" value="1"/>
</dbReference>
<dbReference type="InterPro" id="IPR050765">
    <property type="entry name" value="Riboflavin_Biosynth_HTPR"/>
</dbReference>
<name>A0ABY5JTD4_9BACI</name>
<dbReference type="Pfam" id="PF01872">
    <property type="entry name" value="RibD_C"/>
    <property type="match status" value="1"/>
</dbReference>
<evidence type="ECO:0000313" key="3">
    <source>
        <dbReference type="Proteomes" id="UP001059773"/>
    </source>
</evidence>
<gene>
    <name evidence="2" type="ORF">NP439_02370</name>
</gene>
<feature type="domain" description="Bacterial bifunctional deaminase-reductase C-terminal" evidence="1">
    <location>
        <begin position="3"/>
        <end position="190"/>
    </location>
</feature>
<dbReference type="RefSeq" id="WP_256708620.1">
    <property type="nucleotide sequence ID" value="NZ_CP101914.1"/>
</dbReference>